<feature type="region of interest" description="Disordered" evidence="1">
    <location>
        <begin position="30"/>
        <end position="79"/>
    </location>
</feature>
<keyword evidence="4" id="KW-1185">Reference proteome</keyword>
<comment type="caution">
    <text evidence="3">The sequence shown here is derived from an EMBL/GenBank/DDBJ whole genome shotgun (WGS) entry which is preliminary data.</text>
</comment>
<keyword evidence="2" id="KW-0812">Transmembrane</keyword>
<evidence type="ECO:0000256" key="1">
    <source>
        <dbReference type="SAM" id="MobiDB-lite"/>
    </source>
</evidence>
<dbReference type="Proteomes" id="UP001597058">
    <property type="component" value="Unassembled WGS sequence"/>
</dbReference>
<protein>
    <submittedName>
        <fullName evidence="3">Uncharacterized protein</fullName>
    </submittedName>
</protein>
<dbReference type="RefSeq" id="WP_381329041.1">
    <property type="nucleotide sequence ID" value="NZ_JBHTMM010000041.1"/>
</dbReference>
<reference evidence="4" key="1">
    <citation type="journal article" date="2019" name="Int. J. Syst. Evol. Microbiol.">
        <title>The Global Catalogue of Microorganisms (GCM) 10K type strain sequencing project: providing services to taxonomists for standard genome sequencing and annotation.</title>
        <authorList>
            <consortium name="The Broad Institute Genomics Platform"/>
            <consortium name="The Broad Institute Genome Sequencing Center for Infectious Disease"/>
            <person name="Wu L."/>
            <person name="Ma J."/>
        </authorList>
    </citation>
    <scope>NUCLEOTIDE SEQUENCE [LARGE SCALE GENOMIC DNA]</scope>
    <source>
        <strain evidence="4">CGMCC 4.7020</strain>
    </source>
</reference>
<keyword evidence="2" id="KW-0472">Membrane</keyword>
<feature type="transmembrane region" description="Helical" evidence="2">
    <location>
        <begin position="6"/>
        <end position="28"/>
    </location>
</feature>
<name>A0ABW3XJG6_9ACTN</name>
<keyword evidence="2" id="KW-1133">Transmembrane helix</keyword>
<organism evidence="3 4">
    <name type="scientific">Streptomyces kaempferi</name>
    <dbReference type="NCBI Taxonomy" id="333725"/>
    <lineage>
        <taxon>Bacteria</taxon>
        <taxon>Bacillati</taxon>
        <taxon>Actinomycetota</taxon>
        <taxon>Actinomycetes</taxon>
        <taxon>Kitasatosporales</taxon>
        <taxon>Streptomycetaceae</taxon>
        <taxon>Streptomyces</taxon>
    </lineage>
</organism>
<evidence type="ECO:0000313" key="4">
    <source>
        <dbReference type="Proteomes" id="UP001597058"/>
    </source>
</evidence>
<gene>
    <name evidence="3" type="ORF">ACFQ5X_28115</name>
</gene>
<dbReference type="EMBL" id="JBHTMM010000041">
    <property type="protein sequence ID" value="MFD1309711.1"/>
    <property type="molecule type" value="Genomic_DNA"/>
</dbReference>
<evidence type="ECO:0000256" key="2">
    <source>
        <dbReference type="SAM" id="Phobius"/>
    </source>
</evidence>
<proteinExistence type="predicted"/>
<evidence type="ECO:0000313" key="3">
    <source>
        <dbReference type="EMBL" id="MFD1309711.1"/>
    </source>
</evidence>
<accession>A0ABW3XJG6</accession>
<sequence>MNGTAYLTEAIGACAGGTIGILTGLMLAHAKDRRRQRPKPEPSTSPTITEAARRRLADPYPYNGEPREEQPQPEPGHLTYEQLLPLAAAIRRRETSGHGILQPPWPGCLTCGQTPTDLLVRNDHPAHFIENRVAFGFRPCGHSFTADAYDLYRATEQP</sequence>